<comment type="caution">
    <text evidence="2">The sequence shown here is derived from an EMBL/GenBank/DDBJ whole genome shotgun (WGS) entry which is preliminary data.</text>
</comment>
<evidence type="ECO:0008006" key="4">
    <source>
        <dbReference type="Google" id="ProtNLM"/>
    </source>
</evidence>
<dbReference type="EMBL" id="BAABJJ010000004">
    <property type="protein sequence ID" value="GAA4934261.1"/>
    <property type="molecule type" value="Genomic_DNA"/>
</dbReference>
<name>A0ABP9GGL3_9FLAO</name>
<proteinExistence type="predicted"/>
<accession>A0ABP9GGL3</accession>
<evidence type="ECO:0000313" key="3">
    <source>
        <dbReference type="Proteomes" id="UP001501302"/>
    </source>
</evidence>
<reference evidence="3" key="1">
    <citation type="journal article" date="2019" name="Int. J. Syst. Evol. Microbiol.">
        <title>The Global Catalogue of Microorganisms (GCM) 10K type strain sequencing project: providing services to taxonomists for standard genome sequencing and annotation.</title>
        <authorList>
            <consortium name="The Broad Institute Genomics Platform"/>
            <consortium name="The Broad Institute Genome Sequencing Center for Infectious Disease"/>
            <person name="Wu L."/>
            <person name="Ma J."/>
        </authorList>
    </citation>
    <scope>NUCLEOTIDE SEQUENCE [LARGE SCALE GENOMIC DNA]</scope>
    <source>
        <strain evidence="3">JCM 18285</strain>
    </source>
</reference>
<sequence length="321" mass="35685">MKHCIITIKFIALLFFGFISFKNQAQNDKVIFVKDVPVKLKSASSYSFFVGYEVSKDSDLALDISGGPGKFWAGKTIPVDKGKGVFQFQISPKDKPRVGKGYRILVSVRDRGGDWKSERASSIIRNVEITKNDAPILDDASFSLLTPTSLSSREVFEFDIKYKASAPRLLQVALWNGQQWIAASQNRSINTGEGSIKVTLNAGQPKEGNKYRFVLYYGSGEGFPNENIVSKELSGIEITKAIKVLTLDDLNEQHITLSLNKNSNSLTLPGNPSYEFIRIISTNGEVVKEETNTNSITVSDLDKGAYYAITSKDDYYKFVKL</sequence>
<dbReference type="RefSeq" id="WP_345189801.1">
    <property type="nucleotide sequence ID" value="NZ_BAABJJ010000004.1"/>
</dbReference>
<organism evidence="2 3">
    <name type="scientific">Algibacter agarivorans</name>
    <dbReference type="NCBI Taxonomy" id="1109741"/>
    <lineage>
        <taxon>Bacteria</taxon>
        <taxon>Pseudomonadati</taxon>
        <taxon>Bacteroidota</taxon>
        <taxon>Flavobacteriia</taxon>
        <taxon>Flavobacteriales</taxon>
        <taxon>Flavobacteriaceae</taxon>
        <taxon>Algibacter</taxon>
    </lineage>
</organism>
<feature type="signal peptide" evidence="1">
    <location>
        <begin position="1"/>
        <end position="25"/>
    </location>
</feature>
<evidence type="ECO:0000313" key="2">
    <source>
        <dbReference type="EMBL" id="GAA4934261.1"/>
    </source>
</evidence>
<gene>
    <name evidence="2" type="ORF">GCM10023314_03370</name>
</gene>
<keyword evidence="1" id="KW-0732">Signal</keyword>
<dbReference type="Proteomes" id="UP001501302">
    <property type="component" value="Unassembled WGS sequence"/>
</dbReference>
<evidence type="ECO:0000256" key="1">
    <source>
        <dbReference type="SAM" id="SignalP"/>
    </source>
</evidence>
<keyword evidence="3" id="KW-1185">Reference proteome</keyword>
<protein>
    <recommendedName>
        <fullName evidence="4">Por secretion system C-terminal sorting domain-containing protein</fullName>
    </recommendedName>
</protein>
<feature type="chain" id="PRO_5045552490" description="Por secretion system C-terminal sorting domain-containing protein" evidence="1">
    <location>
        <begin position="26"/>
        <end position="321"/>
    </location>
</feature>